<protein>
    <recommendedName>
        <fullName evidence="4">Integral membrane protein</fullName>
    </recommendedName>
</protein>
<organism evidence="2 3">
    <name type="scientific">Streptacidiphilus cavernicola</name>
    <dbReference type="NCBI Taxonomy" id="3342716"/>
    <lineage>
        <taxon>Bacteria</taxon>
        <taxon>Bacillati</taxon>
        <taxon>Actinomycetota</taxon>
        <taxon>Actinomycetes</taxon>
        <taxon>Kitasatosporales</taxon>
        <taxon>Streptomycetaceae</taxon>
        <taxon>Streptacidiphilus</taxon>
    </lineage>
</organism>
<reference evidence="2 3" key="1">
    <citation type="submission" date="2024-09" db="EMBL/GenBank/DDBJ databases">
        <authorList>
            <person name="Lee S.D."/>
        </authorList>
    </citation>
    <scope>NUCLEOTIDE SEQUENCE [LARGE SCALE GENOMIC DNA]</scope>
    <source>
        <strain evidence="2 3">N8-3</strain>
    </source>
</reference>
<keyword evidence="1" id="KW-1133">Transmembrane helix</keyword>
<keyword evidence="3" id="KW-1185">Reference proteome</keyword>
<name>A0ABV6VXF8_9ACTN</name>
<dbReference type="Proteomes" id="UP001592531">
    <property type="component" value="Unassembled WGS sequence"/>
</dbReference>
<evidence type="ECO:0000313" key="3">
    <source>
        <dbReference type="Proteomes" id="UP001592531"/>
    </source>
</evidence>
<sequence>MAGGEAARQRAQAVLRVRGAALAVAALPTAAAAVLVAGGLTGHLGASGSADAPGWDAARWAVSAVAVLVLLGVLGFGLLLRRVTLPQVPAVPIAESAAPELYRMVRDLAERMDVPAPARIALTPDCDSWLEDPLPGTPAAEAAPVAPGRAHADALGRDRAAPPAPTLVVGSPFMWWMRVAELRALLAPVVAGTACSADPDIAEARRFVRALDAVLGLAADRTAAAPAWRRPGSALLGRVAGLLLRRCRGHAAEMERAVASWASEQARQVDYGLRIAAQEQVGLAYAGWDRLLTRVALPAWRIGRWPGRLDAGVVSALTELSRRDRLAEGFESRLGERPACDLLEEPGRIDEAVSLLAARLFHGADPDRTDRGRAGAGADPTERWAPVDWADYPVEVVERIWRAQSDELVGLLPPDGQDSHDGPIDRLLRRLRDGAAEELASELTSRRLRAAAAAPEFQLQPPRTGRDLLAEHLTALVSCAAVDCGAARAGLDWLDGPVLLVGGVRRSDLAAPVSLAVDHGDDEPLRAWLDDIGIRVEKPVRLP</sequence>
<keyword evidence="1" id="KW-0812">Transmembrane</keyword>
<gene>
    <name evidence="2" type="ORF">ACEZDE_17670</name>
</gene>
<evidence type="ECO:0008006" key="4">
    <source>
        <dbReference type="Google" id="ProtNLM"/>
    </source>
</evidence>
<dbReference type="RefSeq" id="WP_380537249.1">
    <property type="nucleotide sequence ID" value="NZ_JBHFAB010000012.1"/>
</dbReference>
<evidence type="ECO:0000313" key="2">
    <source>
        <dbReference type="EMBL" id="MFC1418455.1"/>
    </source>
</evidence>
<keyword evidence="1" id="KW-0472">Membrane</keyword>
<feature type="transmembrane region" description="Helical" evidence="1">
    <location>
        <begin position="60"/>
        <end position="80"/>
    </location>
</feature>
<accession>A0ABV6VXF8</accession>
<evidence type="ECO:0000256" key="1">
    <source>
        <dbReference type="SAM" id="Phobius"/>
    </source>
</evidence>
<feature type="transmembrane region" description="Helical" evidence="1">
    <location>
        <begin position="20"/>
        <end position="40"/>
    </location>
</feature>
<proteinExistence type="predicted"/>
<dbReference type="EMBL" id="JBHFAB010000012">
    <property type="protein sequence ID" value="MFC1418455.1"/>
    <property type="molecule type" value="Genomic_DNA"/>
</dbReference>
<comment type="caution">
    <text evidence="2">The sequence shown here is derived from an EMBL/GenBank/DDBJ whole genome shotgun (WGS) entry which is preliminary data.</text>
</comment>